<comment type="caution">
    <text evidence="4">The sequence shown here is derived from an EMBL/GenBank/DDBJ whole genome shotgun (WGS) entry which is preliminary data.</text>
</comment>
<name>A0A553V450_9DEIO</name>
<keyword evidence="5" id="KW-1185">Reference proteome</keyword>
<protein>
    <submittedName>
        <fullName evidence="4">GNAT family N-acetyltransferase</fullName>
    </submittedName>
</protein>
<dbReference type="InterPro" id="IPR016181">
    <property type="entry name" value="Acyl_CoA_acyltransferase"/>
</dbReference>
<evidence type="ECO:0000313" key="4">
    <source>
        <dbReference type="EMBL" id="TSA87222.1"/>
    </source>
</evidence>
<dbReference type="GO" id="GO:0005737">
    <property type="term" value="C:cytoplasm"/>
    <property type="evidence" value="ECO:0007669"/>
    <property type="project" value="TreeGrafter"/>
</dbReference>
<dbReference type="PANTHER" id="PTHR43626:SF4">
    <property type="entry name" value="GCN5-RELATED N-ACETYLTRANSFERASE 2, CHLOROPLASTIC"/>
    <property type="match status" value="1"/>
</dbReference>
<dbReference type="PROSITE" id="PS51186">
    <property type="entry name" value="GNAT"/>
    <property type="match status" value="1"/>
</dbReference>
<organism evidence="4 5">
    <name type="scientific">Deinococcus detaillensis</name>
    <dbReference type="NCBI Taxonomy" id="2592048"/>
    <lineage>
        <taxon>Bacteria</taxon>
        <taxon>Thermotogati</taxon>
        <taxon>Deinococcota</taxon>
        <taxon>Deinococci</taxon>
        <taxon>Deinococcales</taxon>
        <taxon>Deinococcaceae</taxon>
        <taxon>Deinococcus</taxon>
    </lineage>
</organism>
<feature type="domain" description="N-acetyltransferase" evidence="3">
    <location>
        <begin position="1"/>
        <end position="141"/>
    </location>
</feature>
<keyword evidence="2" id="KW-0012">Acyltransferase</keyword>
<dbReference type="GO" id="GO:0008080">
    <property type="term" value="F:N-acetyltransferase activity"/>
    <property type="evidence" value="ECO:0007669"/>
    <property type="project" value="InterPro"/>
</dbReference>
<dbReference type="CDD" id="cd04301">
    <property type="entry name" value="NAT_SF"/>
    <property type="match status" value="1"/>
</dbReference>
<dbReference type="SUPFAM" id="SSF55729">
    <property type="entry name" value="Acyl-CoA N-acyltransferases (Nat)"/>
    <property type="match status" value="1"/>
</dbReference>
<dbReference type="EMBL" id="VKDB01000003">
    <property type="protein sequence ID" value="TSA87222.1"/>
    <property type="molecule type" value="Genomic_DNA"/>
</dbReference>
<evidence type="ECO:0000256" key="2">
    <source>
        <dbReference type="ARBA" id="ARBA00023315"/>
    </source>
</evidence>
<dbReference type="InterPro" id="IPR045039">
    <property type="entry name" value="NSI-like"/>
</dbReference>
<evidence type="ECO:0000313" key="5">
    <source>
        <dbReference type="Proteomes" id="UP000316092"/>
    </source>
</evidence>
<dbReference type="RefSeq" id="WP_143719766.1">
    <property type="nucleotide sequence ID" value="NZ_VKDB01000003.1"/>
</dbReference>
<evidence type="ECO:0000256" key="1">
    <source>
        <dbReference type="ARBA" id="ARBA00022679"/>
    </source>
</evidence>
<dbReference type="Gene3D" id="3.40.630.30">
    <property type="match status" value="1"/>
</dbReference>
<accession>A0A553V450</accession>
<keyword evidence="1 4" id="KW-0808">Transferase</keyword>
<dbReference type="PANTHER" id="PTHR43626">
    <property type="entry name" value="ACYL-COA N-ACYLTRANSFERASE"/>
    <property type="match status" value="1"/>
</dbReference>
<proteinExistence type="predicted"/>
<dbReference type="Pfam" id="PF00583">
    <property type="entry name" value="Acetyltransf_1"/>
    <property type="match status" value="1"/>
</dbReference>
<evidence type="ECO:0000259" key="3">
    <source>
        <dbReference type="PROSITE" id="PS51186"/>
    </source>
</evidence>
<dbReference type="InterPro" id="IPR000182">
    <property type="entry name" value="GNAT_dom"/>
</dbReference>
<dbReference type="OrthoDB" id="9775804at2"/>
<sequence>MSERDETVISYSTDPQTLTPEQLMGFFVGWPNPPSAATLLRLLQSSYRVSLARDGERVVGFANAISDGVLSAYIPLLEVLPDYQGRGVGSELMRRLLAELDKLYMVDVMCDDEVAPFYERLGLRRAGGVIQRNYARQSGQE</sequence>
<gene>
    <name evidence="4" type="ORF">FNU79_04860</name>
</gene>
<dbReference type="Proteomes" id="UP000316092">
    <property type="component" value="Unassembled WGS sequence"/>
</dbReference>
<reference evidence="4 5" key="1">
    <citation type="submission" date="2019-07" db="EMBL/GenBank/DDBJ databases">
        <title>Deinococcus detaillus sp. nov., isolated from humus soil in Antarctica.</title>
        <authorList>
            <person name="Zhang K."/>
        </authorList>
    </citation>
    <scope>NUCLEOTIDE SEQUENCE [LARGE SCALE GENOMIC DNA]</scope>
    <source>
        <strain evidence="4 5">H1</strain>
    </source>
</reference>
<dbReference type="AlphaFoldDB" id="A0A553V450"/>